<protein>
    <recommendedName>
        <fullName evidence="10">Reelin domain-containing protein</fullName>
    </recommendedName>
</protein>
<accession>A0AAN8JXJ9</accession>
<keyword evidence="4" id="KW-0929">Antimicrobial</keyword>
<comment type="similarity">
    <text evidence="2">Belongs to the insect defense protein family.</text>
</comment>
<evidence type="ECO:0000259" key="10">
    <source>
        <dbReference type="PROSITE" id="PS51019"/>
    </source>
</evidence>
<organism evidence="11 12">
    <name type="scientific">Patella caerulea</name>
    <name type="common">Rayed Mediterranean limpet</name>
    <dbReference type="NCBI Taxonomy" id="87958"/>
    <lineage>
        <taxon>Eukaryota</taxon>
        <taxon>Metazoa</taxon>
        <taxon>Spiralia</taxon>
        <taxon>Lophotrochozoa</taxon>
        <taxon>Mollusca</taxon>
        <taxon>Gastropoda</taxon>
        <taxon>Patellogastropoda</taxon>
        <taxon>Patelloidea</taxon>
        <taxon>Patellidae</taxon>
        <taxon>Patella</taxon>
    </lineage>
</organism>
<evidence type="ECO:0000256" key="8">
    <source>
        <dbReference type="ARBA" id="ARBA00023022"/>
    </source>
</evidence>
<evidence type="ECO:0000256" key="6">
    <source>
        <dbReference type="ARBA" id="ARBA00022729"/>
    </source>
</evidence>
<gene>
    <name evidence="11" type="ORF">SNE40_007382</name>
</gene>
<dbReference type="GO" id="GO:0016020">
    <property type="term" value="C:membrane"/>
    <property type="evidence" value="ECO:0007669"/>
    <property type="project" value="TreeGrafter"/>
</dbReference>
<feature type="domain" description="Reelin" evidence="10">
    <location>
        <begin position="13"/>
        <end position="184"/>
    </location>
</feature>
<evidence type="ECO:0000313" key="12">
    <source>
        <dbReference type="Proteomes" id="UP001347796"/>
    </source>
</evidence>
<keyword evidence="3" id="KW-0964">Secreted</keyword>
<sequence length="216" mass="22841">MFSFVAALSICTICVVNGYPQGPPTSACSDMYPTGHGANAQTGTPYFQITVDQSTYSADGTVTVNLIATSNYYEGVFIQARRATSNCSDGTNDTPVGTFTIPSGDTFLQLMTCSGVSGSAVSQKTKVHITNKSITWTAPNPAIGQIYFRGTFVKNEKTFWTDISSPIVKPTGDSTTSLSACPVRTTMADNGSGRLYKPVSLVILLSTIVTVLSRGV</sequence>
<dbReference type="InterPro" id="IPR042307">
    <property type="entry name" value="Reeler_sf"/>
</dbReference>
<dbReference type="PANTHER" id="PTHR45828">
    <property type="entry name" value="CYTOCHROME B561/FERRIC REDUCTASE TRANSMEMBRANE"/>
    <property type="match status" value="1"/>
</dbReference>
<dbReference type="GO" id="GO:0042742">
    <property type="term" value="P:defense response to bacterium"/>
    <property type="evidence" value="ECO:0007669"/>
    <property type="project" value="UniProtKB-KW"/>
</dbReference>
<keyword evidence="8" id="KW-0044">Antibiotic</keyword>
<dbReference type="GO" id="GO:0005576">
    <property type="term" value="C:extracellular region"/>
    <property type="evidence" value="ECO:0007669"/>
    <property type="project" value="UniProtKB-SubCell"/>
</dbReference>
<proteinExistence type="inferred from homology"/>
<dbReference type="PANTHER" id="PTHR45828:SF9">
    <property type="entry name" value="CELL WALL INTEGRITY AND STRESS RESPONSE COMPONENT 4-LIKE-RELATED"/>
    <property type="match status" value="1"/>
</dbReference>
<keyword evidence="6 9" id="KW-0732">Signal</keyword>
<dbReference type="Pfam" id="PF02014">
    <property type="entry name" value="Reeler"/>
    <property type="match status" value="1"/>
</dbReference>
<comment type="subcellular location">
    <subcellularLocation>
        <location evidence="1">Secreted</location>
    </subcellularLocation>
</comment>
<dbReference type="CDD" id="cd08544">
    <property type="entry name" value="Reeler"/>
    <property type="match status" value="1"/>
</dbReference>
<evidence type="ECO:0000256" key="5">
    <source>
        <dbReference type="ARBA" id="ARBA00022588"/>
    </source>
</evidence>
<keyword evidence="5" id="KW-0399">Innate immunity</keyword>
<comment type="caution">
    <text evidence="11">The sequence shown here is derived from an EMBL/GenBank/DDBJ whole genome shotgun (WGS) entry which is preliminary data.</text>
</comment>
<evidence type="ECO:0000256" key="1">
    <source>
        <dbReference type="ARBA" id="ARBA00004613"/>
    </source>
</evidence>
<dbReference type="Gene3D" id="2.60.40.4060">
    <property type="entry name" value="Reeler domain"/>
    <property type="match status" value="1"/>
</dbReference>
<evidence type="ECO:0000256" key="9">
    <source>
        <dbReference type="SAM" id="SignalP"/>
    </source>
</evidence>
<feature type="chain" id="PRO_5043014180" description="Reelin domain-containing protein" evidence="9">
    <location>
        <begin position="19"/>
        <end position="216"/>
    </location>
</feature>
<dbReference type="EMBL" id="JAZGQO010000006">
    <property type="protein sequence ID" value="KAK6185061.1"/>
    <property type="molecule type" value="Genomic_DNA"/>
</dbReference>
<evidence type="ECO:0000256" key="4">
    <source>
        <dbReference type="ARBA" id="ARBA00022529"/>
    </source>
</evidence>
<keyword evidence="12" id="KW-1185">Reference proteome</keyword>
<dbReference type="InterPro" id="IPR002861">
    <property type="entry name" value="Reeler_dom"/>
</dbReference>
<dbReference type="PROSITE" id="PS51019">
    <property type="entry name" value="REELIN"/>
    <property type="match status" value="1"/>
</dbReference>
<dbReference type="Proteomes" id="UP001347796">
    <property type="component" value="Unassembled WGS sequence"/>
</dbReference>
<evidence type="ECO:0000256" key="3">
    <source>
        <dbReference type="ARBA" id="ARBA00022525"/>
    </source>
</evidence>
<dbReference type="GO" id="GO:0045087">
    <property type="term" value="P:innate immune response"/>
    <property type="evidence" value="ECO:0007669"/>
    <property type="project" value="UniProtKB-KW"/>
</dbReference>
<dbReference type="InterPro" id="IPR051237">
    <property type="entry name" value="Ferric-chelate_Red/DefProt"/>
</dbReference>
<name>A0AAN8JXJ9_PATCE</name>
<evidence type="ECO:0000313" key="11">
    <source>
        <dbReference type="EMBL" id="KAK6185061.1"/>
    </source>
</evidence>
<keyword evidence="7" id="KW-0391">Immunity</keyword>
<dbReference type="AlphaFoldDB" id="A0AAN8JXJ9"/>
<feature type="signal peptide" evidence="9">
    <location>
        <begin position="1"/>
        <end position="18"/>
    </location>
</feature>
<evidence type="ECO:0000256" key="2">
    <source>
        <dbReference type="ARBA" id="ARBA00008501"/>
    </source>
</evidence>
<evidence type="ECO:0000256" key="7">
    <source>
        <dbReference type="ARBA" id="ARBA00022859"/>
    </source>
</evidence>
<reference evidence="11 12" key="1">
    <citation type="submission" date="2024-01" db="EMBL/GenBank/DDBJ databases">
        <title>The genome of the rayed Mediterranean limpet Patella caerulea (Linnaeus, 1758).</title>
        <authorList>
            <person name="Anh-Thu Weber A."/>
            <person name="Halstead-Nussloch G."/>
        </authorList>
    </citation>
    <scope>NUCLEOTIDE SEQUENCE [LARGE SCALE GENOMIC DNA]</scope>
    <source>
        <strain evidence="11">AATW-2023a</strain>
        <tissue evidence="11">Whole specimen</tissue>
    </source>
</reference>